<comment type="caution">
    <text evidence="3">The sequence shown here is derived from an EMBL/GenBank/DDBJ whole genome shotgun (WGS) entry which is preliminary data.</text>
</comment>
<dbReference type="PROSITE" id="PS50184">
    <property type="entry name" value="VWFC_2"/>
    <property type="match status" value="1"/>
</dbReference>
<evidence type="ECO:0000313" key="4">
    <source>
        <dbReference type="Proteomes" id="UP001497497"/>
    </source>
</evidence>
<protein>
    <recommendedName>
        <fullName evidence="2">VWFC domain-containing protein</fullName>
    </recommendedName>
</protein>
<proteinExistence type="predicted"/>
<evidence type="ECO:0000313" key="3">
    <source>
        <dbReference type="EMBL" id="CAL1534890.1"/>
    </source>
</evidence>
<feature type="chain" id="PRO_5043348636" description="VWFC domain-containing protein" evidence="1">
    <location>
        <begin position="20"/>
        <end position="81"/>
    </location>
</feature>
<keyword evidence="4" id="KW-1185">Reference proteome</keyword>
<gene>
    <name evidence="3" type="ORF">GSLYS_00008850001</name>
</gene>
<dbReference type="InterPro" id="IPR001007">
    <property type="entry name" value="VWF_dom"/>
</dbReference>
<evidence type="ECO:0000259" key="2">
    <source>
        <dbReference type="PROSITE" id="PS50184"/>
    </source>
</evidence>
<feature type="domain" description="VWFC" evidence="2">
    <location>
        <begin position="20"/>
        <end position="81"/>
    </location>
</feature>
<dbReference type="EMBL" id="CAXITT010000185">
    <property type="protein sequence ID" value="CAL1534890.1"/>
    <property type="molecule type" value="Genomic_DNA"/>
</dbReference>
<organism evidence="3 4">
    <name type="scientific">Lymnaea stagnalis</name>
    <name type="common">Great pond snail</name>
    <name type="synonym">Helix stagnalis</name>
    <dbReference type="NCBI Taxonomy" id="6523"/>
    <lineage>
        <taxon>Eukaryota</taxon>
        <taxon>Metazoa</taxon>
        <taxon>Spiralia</taxon>
        <taxon>Lophotrochozoa</taxon>
        <taxon>Mollusca</taxon>
        <taxon>Gastropoda</taxon>
        <taxon>Heterobranchia</taxon>
        <taxon>Euthyneura</taxon>
        <taxon>Panpulmonata</taxon>
        <taxon>Hygrophila</taxon>
        <taxon>Lymnaeoidea</taxon>
        <taxon>Lymnaeidae</taxon>
        <taxon>Lymnaea</taxon>
    </lineage>
</organism>
<accession>A0AAV2HLF1</accession>
<dbReference type="SMART" id="SM00214">
    <property type="entry name" value="VWC"/>
    <property type="match status" value="1"/>
</dbReference>
<sequence>MKAFLVSCIMLSLAGLMYAEDCVYNGVTYKDGETYEKGTCNPCYCDINPEVNCYDIQCGWPQCEDGAWPETKEGDCCPSCP</sequence>
<feature type="signal peptide" evidence="1">
    <location>
        <begin position="1"/>
        <end position="19"/>
    </location>
</feature>
<dbReference type="Proteomes" id="UP001497497">
    <property type="component" value="Unassembled WGS sequence"/>
</dbReference>
<reference evidence="3 4" key="1">
    <citation type="submission" date="2024-04" db="EMBL/GenBank/DDBJ databases">
        <authorList>
            <consortium name="Genoscope - CEA"/>
            <person name="William W."/>
        </authorList>
    </citation>
    <scope>NUCLEOTIDE SEQUENCE [LARGE SCALE GENOMIC DNA]</scope>
</reference>
<dbReference type="PROSITE" id="PS01208">
    <property type="entry name" value="VWFC_1"/>
    <property type="match status" value="1"/>
</dbReference>
<evidence type="ECO:0000256" key="1">
    <source>
        <dbReference type="SAM" id="SignalP"/>
    </source>
</evidence>
<dbReference type="SUPFAM" id="SSF57603">
    <property type="entry name" value="FnI-like domain"/>
    <property type="match status" value="1"/>
</dbReference>
<dbReference type="AlphaFoldDB" id="A0AAV2HLF1"/>
<dbReference type="Pfam" id="PF23334">
    <property type="entry name" value="VWC2L_2nd"/>
    <property type="match status" value="1"/>
</dbReference>
<name>A0AAV2HLF1_LYMST</name>
<keyword evidence="1" id="KW-0732">Signal</keyword>